<dbReference type="AlphaFoldDB" id="A0A5C3M002"/>
<dbReference type="Proteomes" id="UP000308652">
    <property type="component" value="Unassembled WGS sequence"/>
</dbReference>
<accession>A0A5C3M002</accession>
<gene>
    <name evidence="1" type="ORF">BDQ12DRAFT_689872</name>
</gene>
<evidence type="ECO:0000313" key="1">
    <source>
        <dbReference type="EMBL" id="TFK34341.1"/>
    </source>
</evidence>
<protein>
    <submittedName>
        <fullName evidence="1">Uncharacterized protein</fullName>
    </submittedName>
</protein>
<evidence type="ECO:0000313" key="2">
    <source>
        <dbReference type="Proteomes" id="UP000308652"/>
    </source>
</evidence>
<keyword evidence="2" id="KW-1185">Reference proteome</keyword>
<reference evidence="1 2" key="1">
    <citation type="journal article" date="2019" name="Nat. Ecol. Evol.">
        <title>Megaphylogeny resolves global patterns of mushroom evolution.</title>
        <authorList>
            <person name="Varga T."/>
            <person name="Krizsan K."/>
            <person name="Foldi C."/>
            <person name="Dima B."/>
            <person name="Sanchez-Garcia M."/>
            <person name="Sanchez-Ramirez S."/>
            <person name="Szollosi G.J."/>
            <person name="Szarkandi J.G."/>
            <person name="Papp V."/>
            <person name="Albert L."/>
            <person name="Andreopoulos W."/>
            <person name="Angelini C."/>
            <person name="Antonin V."/>
            <person name="Barry K.W."/>
            <person name="Bougher N.L."/>
            <person name="Buchanan P."/>
            <person name="Buyck B."/>
            <person name="Bense V."/>
            <person name="Catcheside P."/>
            <person name="Chovatia M."/>
            <person name="Cooper J."/>
            <person name="Damon W."/>
            <person name="Desjardin D."/>
            <person name="Finy P."/>
            <person name="Geml J."/>
            <person name="Haridas S."/>
            <person name="Hughes K."/>
            <person name="Justo A."/>
            <person name="Karasinski D."/>
            <person name="Kautmanova I."/>
            <person name="Kiss B."/>
            <person name="Kocsube S."/>
            <person name="Kotiranta H."/>
            <person name="LaButti K.M."/>
            <person name="Lechner B.E."/>
            <person name="Liimatainen K."/>
            <person name="Lipzen A."/>
            <person name="Lukacs Z."/>
            <person name="Mihaltcheva S."/>
            <person name="Morgado L.N."/>
            <person name="Niskanen T."/>
            <person name="Noordeloos M.E."/>
            <person name="Ohm R.A."/>
            <person name="Ortiz-Santana B."/>
            <person name="Ovrebo C."/>
            <person name="Racz N."/>
            <person name="Riley R."/>
            <person name="Savchenko A."/>
            <person name="Shiryaev A."/>
            <person name="Soop K."/>
            <person name="Spirin V."/>
            <person name="Szebenyi C."/>
            <person name="Tomsovsky M."/>
            <person name="Tulloss R.E."/>
            <person name="Uehling J."/>
            <person name="Grigoriev I.V."/>
            <person name="Vagvolgyi C."/>
            <person name="Papp T."/>
            <person name="Martin F.M."/>
            <person name="Miettinen O."/>
            <person name="Hibbett D.S."/>
            <person name="Nagy L.G."/>
        </authorList>
    </citation>
    <scope>NUCLEOTIDE SEQUENCE [LARGE SCALE GENOMIC DNA]</scope>
    <source>
        <strain evidence="1 2">CBS 166.37</strain>
    </source>
</reference>
<proteinExistence type="predicted"/>
<name>A0A5C3M002_9AGAR</name>
<dbReference type="OrthoDB" id="271725at2759"/>
<dbReference type="EMBL" id="ML213633">
    <property type="protein sequence ID" value="TFK34341.1"/>
    <property type="molecule type" value="Genomic_DNA"/>
</dbReference>
<organism evidence="1 2">
    <name type="scientific">Crucibulum laeve</name>
    <dbReference type="NCBI Taxonomy" id="68775"/>
    <lineage>
        <taxon>Eukaryota</taxon>
        <taxon>Fungi</taxon>
        <taxon>Dikarya</taxon>
        <taxon>Basidiomycota</taxon>
        <taxon>Agaricomycotina</taxon>
        <taxon>Agaricomycetes</taxon>
        <taxon>Agaricomycetidae</taxon>
        <taxon>Agaricales</taxon>
        <taxon>Agaricineae</taxon>
        <taxon>Nidulariaceae</taxon>
        <taxon>Crucibulum</taxon>
    </lineage>
</organism>
<sequence length="72" mass="8112">MSKLHFNKLLPPHNRSMADIRGKARVLEGRARRLRCLTSANLYMGGLPLRIDEPTLIPRRSSSIAVDSSRRG</sequence>